<dbReference type="InterPro" id="IPR029040">
    <property type="entry name" value="RPABC4/Spt4"/>
</dbReference>
<feature type="region of interest" description="Disordered" evidence="5">
    <location>
        <begin position="97"/>
        <end position="149"/>
    </location>
</feature>
<organism evidence="7 8">
    <name type="scientific">Halteria grandinella</name>
    <dbReference type="NCBI Taxonomy" id="5974"/>
    <lineage>
        <taxon>Eukaryota</taxon>
        <taxon>Sar</taxon>
        <taxon>Alveolata</taxon>
        <taxon>Ciliophora</taxon>
        <taxon>Intramacronucleata</taxon>
        <taxon>Spirotrichea</taxon>
        <taxon>Stichotrichia</taxon>
        <taxon>Sporadotrichida</taxon>
        <taxon>Halteriidae</taxon>
        <taxon>Halteria</taxon>
    </lineage>
</organism>
<accession>A0A8J8SYI8</accession>
<name>A0A8J8SYI8_HALGN</name>
<gene>
    <name evidence="7" type="ORF">FGO68_gene71</name>
</gene>
<dbReference type="InterPro" id="IPR009287">
    <property type="entry name" value="Spt4"/>
</dbReference>
<dbReference type="SMART" id="SM01389">
    <property type="entry name" value="Spt4"/>
    <property type="match status" value="1"/>
</dbReference>
<dbReference type="GO" id="GO:0008270">
    <property type="term" value="F:zinc ion binding"/>
    <property type="evidence" value="ECO:0007669"/>
    <property type="project" value="InterPro"/>
</dbReference>
<dbReference type="PANTHER" id="PTHR12882:SF1">
    <property type="entry name" value="TRANSCRIPTION ELONGATION FACTOR SPT4"/>
    <property type="match status" value="1"/>
</dbReference>
<evidence type="ECO:0000313" key="8">
    <source>
        <dbReference type="Proteomes" id="UP000785679"/>
    </source>
</evidence>
<protein>
    <recommendedName>
        <fullName evidence="6">Spt4/RpoE2 zinc finger domain-containing protein</fullName>
    </recommendedName>
</protein>
<comment type="subcellular location">
    <subcellularLocation>
        <location evidence="1">Nucleus</location>
    </subcellularLocation>
</comment>
<dbReference type="InterPro" id="IPR022800">
    <property type="entry name" value="Spt4/RpoE2_Znf"/>
</dbReference>
<keyword evidence="4" id="KW-0539">Nucleus</keyword>
<dbReference type="OrthoDB" id="248751at2759"/>
<dbReference type="GO" id="GO:0000993">
    <property type="term" value="F:RNA polymerase II complex binding"/>
    <property type="evidence" value="ECO:0007669"/>
    <property type="project" value="TreeGrafter"/>
</dbReference>
<dbReference type="PANTHER" id="PTHR12882">
    <property type="entry name" value="SUPPRESSOR OF TY 4"/>
    <property type="match status" value="1"/>
</dbReference>
<evidence type="ECO:0000256" key="3">
    <source>
        <dbReference type="ARBA" id="ARBA00023163"/>
    </source>
</evidence>
<comment type="similarity">
    <text evidence="2">Belongs to the SPT4 family.</text>
</comment>
<dbReference type="InterPro" id="IPR038510">
    <property type="entry name" value="Spt4_sf"/>
</dbReference>
<evidence type="ECO:0000259" key="6">
    <source>
        <dbReference type="SMART" id="SM01389"/>
    </source>
</evidence>
<dbReference type="CDD" id="cd07973">
    <property type="entry name" value="Spt4"/>
    <property type="match status" value="1"/>
</dbReference>
<keyword evidence="3" id="KW-0804">Transcription</keyword>
<dbReference type="Proteomes" id="UP000785679">
    <property type="component" value="Unassembled WGS sequence"/>
</dbReference>
<dbReference type="SUPFAM" id="SSF63393">
    <property type="entry name" value="RNA polymerase subunits"/>
    <property type="match status" value="1"/>
</dbReference>
<dbReference type="GO" id="GO:0006355">
    <property type="term" value="P:regulation of DNA-templated transcription"/>
    <property type="evidence" value="ECO:0007669"/>
    <property type="project" value="InterPro"/>
</dbReference>
<dbReference type="GO" id="GO:0140673">
    <property type="term" value="P:transcription elongation-coupled chromatin remodeling"/>
    <property type="evidence" value="ECO:0007669"/>
    <property type="project" value="InterPro"/>
</dbReference>
<feature type="domain" description="Spt4/RpoE2 zinc finger" evidence="6">
    <location>
        <begin position="15"/>
        <end position="91"/>
    </location>
</feature>
<dbReference type="AlphaFoldDB" id="A0A8J8SYI8"/>
<dbReference type="Gene3D" id="3.30.40.210">
    <property type="match status" value="1"/>
</dbReference>
<proteinExistence type="inferred from homology"/>
<comment type="caution">
    <text evidence="7">The sequence shown here is derived from an EMBL/GenBank/DDBJ whole genome shotgun (WGS) entry which is preliminary data.</text>
</comment>
<dbReference type="EMBL" id="RRYP01015849">
    <property type="protein sequence ID" value="TNV75320.1"/>
    <property type="molecule type" value="Genomic_DNA"/>
</dbReference>
<dbReference type="GO" id="GO:0032044">
    <property type="term" value="C:DSIF complex"/>
    <property type="evidence" value="ECO:0007669"/>
    <property type="project" value="TreeGrafter"/>
</dbReference>
<keyword evidence="8" id="KW-1185">Reference proteome</keyword>
<evidence type="ECO:0000256" key="1">
    <source>
        <dbReference type="ARBA" id="ARBA00004123"/>
    </source>
</evidence>
<evidence type="ECO:0000256" key="5">
    <source>
        <dbReference type="SAM" id="MobiDB-lite"/>
    </source>
</evidence>
<reference evidence="7" key="1">
    <citation type="submission" date="2019-06" db="EMBL/GenBank/DDBJ databases">
        <authorList>
            <person name="Zheng W."/>
        </authorList>
    </citation>
    <scope>NUCLEOTIDE SEQUENCE</scope>
    <source>
        <strain evidence="7">QDHG01</strain>
    </source>
</reference>
<evidence type="ECO:0000256" key="4">
    <source>
        <dbReference type="ARBA" id="ARBA00023242"/>
    </source>
</evidence>
<sequence length="149" mass="16952">MGLTQAVLPNAYKKLRACRECRLIKSEEQFLKDGGCENCPNYEVSDLESLEEYTSANFEGMISVIIQGQSWVAKYNNLRDVVPGCYAVCIRSERWLQDEGKKEGESEDEEMSEEPSMMKRPNIQSAIAGKIKSEQHQSSITQKVSKKEY</sequence>
<evidence type="ECO:0000313" key="7">
    <source>
        <dbReference type="EMBL" id="TNV75320.1"/>
    </source>
</evidence>
<evidence type="ECO:0000256" key="2">
    <source>
        <dbReference type="ARBA" id="ARBA00010464"/>
    </source>
</evidence>
<dbReference type="Pfam" id="PF06093">
    <property type="entry name" value="Spt4"/>
    <property type="match status" value="1"/>
</dbReference>